<keyword evidence="2" id="KW-0812">Transmembrane</keyword>
<organism evidence="3 4">
    <name type="scientific">Nonomuraea bangladeshensis</name>
    <dbReference type="NCBI Taxonomy" id="404385"/>
    <lineage>
        <taxon>Bacteria</taxon>
        <taxon>Bacillati</taxon>
        <taxon>Actinomycetota</taxon>
        <taxon>Actinomycetes</taxon>
        <taxon>Streptosporangiales</taxon>
        <taxon>Streptosporangiaceae</taxon>
        <taxon>Nonomuraea</taxon>
    </lineage>
</organism>
<proteinExistence type="predicted"/>
<evidence type="ECO:0000313" key="3">
    <source>
        <dbReference type="EMBL" id="MEV4286239.1"/>
    </source>
</evidence>
<evidence type="ECO:0000256" key="2">
    <source>
        <dbReference type="SAM" id="Phobius"/>
    </source>
</evidence>
<keyword evidence="2" id="KW-1133">Transmembrane helix</keyword>
<dbReference type="Proteomes" id="UP001552427">
    <property type="component" value="Unassembled WGS sequence"/>
</dbReference>
<feature type="compositionally biased region" description="Basic residues" evidence="1">
    <location>
        <begin position="111"/>
        <end position="129"/>
    </location>
</feature>
<dbReference type="EMBL" id="JBFARM010000003">
    <property type="protein sequence ID" value="MEV4286239.1"/>
    <property type="molecule type" value="Genomic_DNA"/>
</dbReference>
<keyword evidence="2" id="KW-0472">Membrane</keyword>
<feature type="transmembrane region" description="Helical" evidence="2">
    <location>
        <begin position="49"/>
        <end position="70"/>
    </location>
</feature>
<accession>A0ABV3H138</accession>
<keyword evidence="4" id="KW-1185">Reference proteome</keyword>
<name>A0ABV3H138_9ACTN</name>
<feature type="compositionally biased region" description="Pro residues" evidence="1">
    <location>
        <begin position="81"/>
        <end position="98"/>
    </location>
</feature>
<feature type="region of interest" description="Disordered" evidence="1">
    <location>
        <begin position="77"/>
        <end position="139"/>
    </location>
</feature>
<protein>
    <submittedName>
        <fullName evidence="3">Uncharacterized protein</fullName>
    </submittedName>
</protein>
<evidence type="ECO:0000313" key="4">
    <source>
        <dbReference type="Proteomes" id="UP001552427"/>
    </source>
</evidence>
<reference evidence="3 4" key="1">
    <citation type="submission" date="2024-06" db="EMBL/GenBank/DDBJ databases">
        <title>The Natural Products Discovery Center: Release of the First 8490 Sequenced Strains for Exploring Actinobacteria Biosynthetic Diversity.</title>
        <authorList>
            <person name="Kalkreuter E."/>
            <person name="Kautsar S.A."/>
            <person name="Yang D."/>
            <person name="Bader C.D."/>
            <person name="Teijaro C.N."/>
            <person name="Fluegel L."/>
            <person name="Davis C.M."/>
            <person name="Simpson J.R."/>
            <person name="Lauterbach L."/>
            <person name="Steele A.D."/>
            <person name="Gui C."/>
            <person name="Meng S."/>
            <person name="Li G."/>
            <person name="Viehrig K."/>
            <person name="Ye F."/>
            <person name="Su P."/>
            <person name="Kiefer A.F."/>
            <person name="Nichols A."/>
            <person name="Cepeda A.J."/>
            <person name="Yan W."/>
            <person name="Fan B."/>
            <person name="Jiang Y."/>
            <person name="Adhikari A."/>
            <person name="Zheng C.-J."/>
            <person name="Schuster L."/>
            <person name="Cowan T.M."/>
            <person name="Smanski M.J."/>
            <person name="Chevrette M.G."/>
            <person name="De Carvalho L.P.S."/>
            <person name="Shen B."/>
        </authorList>
    </citation>
    <scope>NUCLEOTIDE SEQUENCE [LARGE SCALE GENOMIC DNA]</scope>
    <source>
        <strain evidence="3 4">NPDC049574</strain>
    </source>
</reference>
<comment type="caution">
    <text evidence="3">The sequence shown here is derived from an EMBL/GenBank/DDBJ whole genome shotgun (WGS) entry which is preliminary data.</text>
</comment>
<evidence type="ECO:0000256" key="1">
    <source>
        <dbReference type="SAM" id="MobiDB-lite"/>
    </source>
</evidence>
<sequence>MSLVRAALRRASQWQRPLMLMVASMLLLLVVSAAGLVFADRMPSGAPVWLKLLKLAVSMAVYGTTLAWMFSLPTGAGGGPPGWPPSSPSPGSPPPPWQPVMGRRAGARAGGRPRRDRCGHIGRRPHRPRPCGNLNAPYG</sequence>
<dbReference type="RefSeq" id="WP_364448061.1">
    <property type="nucleotide sequence ID" value="NZ_JBFARM010000003.1"/>
</dbReference>
<gene>
    <name evidence="3" type="ORF">AB0K40_12130</name>
</gene>